<feature type="transmembrane region" description="Helical" evidence="1">
    <location>
        <begin position="35"/>
        <end position="62"/>
    </location>
</feature>
<comment type="caution">
    <text evidence="2">The sequence shown here is derived from an EMBL/GenBank/DDBJ whole genome shotgun (WGS) entry which is preliminary data.</text>
</comment>
<feature type="transmembrane region" description="Helical" evidence="1">
    <location>
        <begin position="185"/>
        <end position="208"/>
    </location>
</feature>
<dbReference type="AlphaFoldDB" id="A0A9D2LBS3"/>
<keyword evidence="1" id="KW-1133">Transmembrane helix</keyword>
<evidence type="ECO:0000313" key="3">
    <source>
        <dbReference type="Proteomes" id="UP000823823"/>
    </source>
</evidence>
<dbReference type="Proteomes" id="UP000823823">
    <property type="component" value="Unassembled WGS sequence"/>
</dbReference>
<keyword evidence="1" id="KW-0812">Transmembrane</keyword>
<dbReference type="EMBL" id="DWZH01000032">
    <property type="protein sequence ID" value="HJB09702.1"/>
    <property type="molecule type" value="Genomic_DNA"/>
</dbReference>
<reference evidence="2" key="1">
    <citation type="journal article" date="2021" name="PeerJ">
        <title>Extensive microbial diversity within the chicken gut microbiome revealed by metagenomics and culture.</title>
        <authorList>
            <person name="Gilroy R."/>
            <person name="Ravi A."/>
            <person name="Getino M."/>
            <person name="Pursley I."/>
            <person name="Horton D.L."/>
            <person name="Alikhan N.F."/>
            <person name="Baker D."/>
            <person name="Gharbi K."/>
            <person name="Hall N."/>
            <person name="Watson M."/>
            <person name="Adriaenssens E.M."/>
            <person name="Foster-Nyarko E."/>
            <person name="Jarju S."/>
            <person name="Secka A."/>
            <person name="Antonio M."/>
            <person name="Oren A."/>
            <person name="Chaudhuri R.R."/>
            <person name="La Ragione R."/>
            <person name="Hildebrand F."/>
            <person name="Pallen M.J."/>
        </authorList>
    </citation>
    <scope>NUCLEOTIDE SEQUENCE</scope>
    <source>
        <strain evidence="2">ChiHjej13B12-24818</strain>
    </source>
</reference>
<gene>
    <name evidence="2" type="ORF">H9786_04090</name>
</gene>
<dbReference type="Pfam" id="PF04854">
    <property type="entry name" value="DUF624"/>
    <property type="match status" value="1"/>
</dbReference>
<protein>
    <submittedName>
        <fullName evidence="2">DUF624 domain-containing protein</fullName>
    </submittedName>
</protein>
<accession>A0A9D2LBS3</accession>
<keyword evidence="1" id="KW-0472">Membrane</keyword>
<feature type="transmembrane region" description="Helical" evidence="1">
    <location>
        <begin position="121"/>
        <end position="141"/>
    </location>
</feature>
<sequence length="225" mass="24205">MNETRVPAGPERNPVWVTRLSELIDRLYLVIRVNAVWWMLSLLGLMVAGVGPASCAAAEAFIAARHGERVRVLPLMWATYQDAFGPANLRMLPLLVVQAGSLSMLWLMATGALEDPVPSAILGSLAAVSAGWATSSLATIATSPRVRRQDLLVTWRLALLLPGVLLLRAISLVVLLTVWLLLCSLAWPMALLLGAGVAINIAVAMFAYRIRALLEDLHAQQGAAV</sequence>
<dbReference type="InterPro" id="IPR006938">
    <property type="entry name" value="DUF624"/>
</dbReference>
<proteinExistence type="predicted"/>
<reference evidence="2" key="2">
    <citation type="submission" date="2021-04" db="EMBL/GenBank/DDBJ databases">
        <authorList>
            <person name="Gilroy R."/>
        </authorList>
    </citation>
    <scope>NUCLEOTIDE SEQUENCE</scope>
    <source>
        <strain evidence="2">ChiHjej13B12-24818</strain>
    </source>
</reference>
<evidence type="ECO:0000256" key="1">
    <source>
        <dbReference type="SAM" id="Phobius"/>
    </source>
</evidence>
<feature type="transmembrane region" description="Helical" evidence="1">
    <location>
        <begin position="153"/>
        <end position="179"/>
    </location>
</feature>
<name>A0A9D2LBS3_9MICO</name>
<feature type="transmembrane region" description="Helical" evidence="1">
    <location>
        <begin position="91"/>
        <end position="109"/>
    </location>
</feature>
<evidence type="ECO:0000313" key="2">
    <source>
        <dbReference type="EMBL" id="HJB09702.1"/>
    </source>
</evidence>
<organism evidence="2 3">
    <name type="scientific">Candidatus Brachybacterium merdavium</name>
    <dbReference type="NCBI Taxonomy" id="2838513"/>
    <lineage>
        <taxon>Bacteria</taxon>
        <taxon>Bacillati</taxon>
        <taxon>Actinomycetota</taxon>
        <taxon>Actinomycetes</taxon>
        <taxon>Micrococcales</taxon>
        <taxon>Dermabacteraceae</taxon>
        <taxon>Brachybacterium</taxon>
    </lineage>
</organism>